<dbReference type="PANTHER" id="PTHR43027">
    <property type="entry name" value="DOXORUBICIN RESISTANCE ABC TRANSPORTER PERMEASE PROTEIN DRRC-RELATED"/>
    <property type="match status" value="1"/>
</dbReference>
<evidence type="ECO:0000256" key="5">
    <source>
        <dbReference type="RuleBase" id="RU361157"/>
    </source>
</evidence>
<comment type="caution">
    <text evidence="7">The sequence shown here is derived from an EMBL/GenBank/DDBJ whole genome shotgun (WGS) entry which is preliminary data.</text>
</comment>
<evidence type="ECO:0000256" key="1">
    <source>
        <dbReference type="ARBA" id="ARBA00004141"/>
    </source>
</evidence>
<feature type="domain" description="ABC transmembrane type-2" evidence="6">
    <location>
        <begin position="138"/>
        <end position="366"/>
    </location>
</feature>
<dbReference type="PANTHER" id="PTHR43027:SF1">
    <property type="entry name" value="DOXORUBICIN RESISTANCE ABC TRANSPORTER PERMEASE PROTEIN DRRC-RELATED"/>
    <property type="match status" value="1"/>
</dbReference>
<dbReference type="InterPro" id="IPR052902">
    <property type="entry name" value="ABC-2_transporter"/>
</dbReference>
<evidence type="ECO:0000313" key="7">
    <source>
        <dbReference type="EMBL" id="MEE6188122.1"/>
    </source>
</evidence>
<protein>
    <recommendedName>
        <fullName evidence="5">Transport permease protein</fullName>
    </recommendedName>
</protein>
<dbReference type="RefSeq" id="WP_330975524.1">
    <property type="nucleotide sequence ID" value="NZ_JAZGLY010000008.1"/>
</dbReference>
<organism evidence="7 8">
    <name type="scientific">Niabella digestorum</name>
    <dbReference type="NCBI Taxonomy" id="3117701"/>
    <lineage>
        <taxon>Bacteria</taxon>
        <taxon>Pseudomonadati</taxon>
        <taxon>Bacteroidota</taxon>
        <taxon>Chitinophagia</taxon>
        <taxon>Chitinophagales</taxon>
        <taxon>Chitinophagaceae</taxon>
        <taxon>Niabella</taxon>
    </lineage>
</organism>
<evidence type="ECO:0000256" key="2">
    <source>
        <dbReference type="ARBA" id="ARBA00022692"/>
    </source>
</evidence>
<feature type="transmembrane region" description="Helical" evidence="5">
    <location>
        <begin position="26"/>
        <end position="44"/>
    </location>
</feature>
<proteinExistence type="inferred from homology"/>
<evidence type="ECO:0000256" key="3">
    <source>
        <dbReference type="ARBA" id="ARBA00022989"/>
    </source>
</evidence>
<feature type="transmembrane region" description="Helical" evidence="5">
    <location>
        <begin position="215"/>
        <end position="241"/>
    </location>
</feature>
<keyword evidence="5" id="KW-1003">Cell membrane</keyword>
<dbReference type="InterPro" id="IPR047817">
    <property type="entry name" value="ABC2_TM_bact-type"/>
</dbReference>
<keyword evidence="5" id="KW-0813">Transport</keyword>
<keyword evidence="4 5" id="KW-0472">Membrane</keyword>
<dbReference type="PROSITE" id="PS51012">
    <property type="entry name" value="ABC_TM2"/>
    <property type="match status" value="1"/>
</dbReference>
<feature type="transmembrane region" description="Helical" evidence="5">
    <location>
        <begin position="345"/>
        <end position="363"/>
    </location>
</feature>
<comment type="subcellular location">
    <subcellularLocation>
        <location evidence="5">Cell membrane</location>
        <topology evidence="5">Multi-pass membrane protein</topology>
    </subcellularLocation>
    <subcellularLocation>
        <location evidence="1">Membrane</location>
        <topology evidence="1">Multi-pass membrane protein</topology>
    </subcellularLocation>
</comment>
<reference evidence="7 8" key="1">
    <citation type="submission" date="2024-01" db="EMBL/GenBank/DDBJ databases">
        <title>Niabella digestum sp. nov., isolated from waste digestion system.</title>
        <authorList>
            <person name="Zhang L."/>
        </authorList>
    </citation>
    <scope>NUCLEOTIDE SEQUENCE [LARGE SCALE GENOMIC DNA]</scope>
    <source>
        <strain evidence="7 8">A18</strain>
    </source>
</reference>
<dbReference type="InterPro" id="IPR000412">
    <property type="entry name" value="ABC_2_transport"/>
</dbReference>
<evidence type="ECO:0000256" key="4">
    <source>
        <dbReference type="ARBA" id="ARBA00023136"/>
    </source>
</evidence>
<comment type="similarity">
    <text evidence="5">Belongs to the ABC-2 integral membrane protein family.</text>
</comment>
<feature type="transmembrane region" description="Helical" evidence="5">
    <location>
        <begin position="171"/>
        <end position="194"/>
    </location>
</feature>
<name>A0ABU7RJD1_9BACT</name>
<dbReference type="PRINTS" id="PR00164">
    <property type="entry name" value="ABC2TRNSPORT"/>
</dbReference>
<dbReference type="EMBL" id="JAZGLY010000008">
    <property type="protein sequence ID" value="MEE6188122.1"/>
    <property type="molecule type" value="Genomic_DNA"/>
</dbReference>
<keyword evidence="3 5" id="KW-1133">Transmembrane helix</keyword>
<gene>
    <name evidence="7" type="ORF">V2H41_12650</name>
</gene>
<accession>A0ABU7RJD1</accession>
<sequence length="366" mass="41607">MAYSQTRALWAITKASFKAIFSQPSSIFFSFLFPIAFILVFGAFSERPADPFRVAISNTSDTSNVLYDSIRHNSLIEIVPYSDTARQFADLQKGQLSAIIDIQKVQHTDSAVFYKVHLLSSEAAGGNVYALMQALDYQALQIELNDAHKLQREYAFVPEIVPGKKYRQIDFILPGQIGFSILFATMFGIAFVFFNLREQLVLKRFYASPVKKINILIGIGTSRLFFQLINVIVLILFGHFFLKFTLINGALTFIEMLLMTLYMLFLLMGVGLIFSSIAKSDSSIPLLINMFGFPQILLSGVFFPISVFPQWLQHICQLLPLTPFNNALRKISFEGLHLYDCWREIGILGIWIIIVYAIVIKVMKWE</sequence>
<feature type="transmembrane region" description="Helical" evidence="5">
    <location>
        <begin position="253"/>
        <end position="274"/>
    </location>
</feature>
<dbReference type="InterPro" id="IPR013525">
    <property type="entry name" value="ABC2_TM"/>
</dbReference>
<evidence type="ECO:0000313" key="8">
    <source>
        <dbReference type="Proteomes" id="UP001357452"/>
    </source>
</evidence>
<evidence type="ECO:0000259" key="6">
    <source>
        <dbReference type="PROSITE" id="PS51012"/>
    </source>
</evidence>
<dbReference type="Pfam" id="PF12698">
    <property type="entry name" value="ABC2_membrane_3"/>
    <property type="match status" value="1"/>
</dbReference>
<feature type="transmembrane region" description="Helical" evidence="5">
    <location>
        <begin position="286"/>
        <end position="305"/>
    </location>
</feature>
<keyword evidence="2 5" id="KW-0812">Transmembrane</keyword>
<keyword evidence="8" id="KW-1185">Reference proteome</keyword>
<dbReference type="Proteomes" id="UP001357452">
    <property type="component" value="Unassembled WGS sequence"/>
</dbReference>